<gene>
    <name evidence="1" type="ORF">FHX59_006452</name>
</gene>
<name>A0ABR6FY32_9BURK</name>
<dbReference type="Proteomes" id="UP000533533">
    <property type="component" value="Unassembled WGS sequence"/>
</dbReference>
<accession>A0ABR6FY32</accession>
<protein>
    <recommendedName>
        <fullName evidence="3">Integrase catalytic domain-containing protein</fullName>
    </recommendedName>
</protein>
<evidence type="ECO:0008006" key="3">
    <source>
        <dbReference type="Google" id="ProtNLM"/>
    </source>
</evidence>
<keyword evidence="2" id="KW-1185">Reference proteome</keyword>
<dbReference type="EMBL" id="JACHVZ010000023">
    <property type="protein sequence ID" value="MBB2931978.1"/>
    <property type="molecule type" value="Genomic_DNA"/>
</dbReference>
<sequence length="61" mass="6572">MEKLHSVCHGSPGICPSTFSYFEALSKYLVAHGKPVAFYSDKASAFYVKGRSETAGKGVTQ</sequence>
<evidence type="ECO:0000313" key="1">
    <source>
        <dbReference type="EMBL" id="MBB2931978.1"/>
    </source>
</evidence>
<comment type="caution">
    <text evidence="1">The sequence shown here is derived from an EMBL/GenBank/DDBJ whole genome shotgun (WGS) entry which is preliminary data.</text>
</comment>
<evidence type="ECO:0000313" key="2">
    <source>
        <dbReference type="Proteomes" id="UP000533533"/>
    </source>
</evidence>
<reference evidence="1 2" key="1">
    <citation type="submission" date="2020-08" db="EMBL/GenBank/DDBJ databases">
        <title>Genomic Encyclopedia of Type Strains, Phase IV (KMG-V): Genome sequencing to study the core and pangenomes of soil and plant-associated prokaryotes.</title>
        <authorList>
            <person name="Whitman W."/>
        </authorList>
    </citation>
    <scope>NUCLEOTIDE SEQUENCE [LARGE SCALE GENOMIC DNA]</scope>
    <source>
        <strain evidence="1 2">SRMrh-85</strain>
    </source>
</reference>
<organism evidence="1 2">
    <name type="scientific">Paraburkholderia silvatlantica</name>
    <dbReference type="NCBI Taxonomy" id="321895"/>
    <lineage>
        <taxon>Bacteria</taxon>
        <taxon>Pseudomonadati</taxon>
        <taxon>Pseudomonadota</taxon>
        <taxon>Betaproteobacteria</taxon>
        <taxon>Burkholderiales</taxon>
        <taxon>Burkholderiaceae</taxon>
        <taxon>Paraburkholderia</taxon>
    </lineage>
</organism>
<proteinExistence type="predicted"/>